<dbReference type="InterPro" id="IPR058792">
    <property type="entry name" value="Beta-barrel_RND_2"/>
</dbReference>
<organism evidence="6 7">
    <name type="scientific">Bizionia echini</name>
    <dbReference type="NCBI Taxonomy" id="649333"/>
    <lineage>
        <taxon>Bacteria</taxon>
        <taxon>Pseudomonadati</taxon>
        <taxon>Bacteroidota</taxon>
        <taxon>Flavobacteriia</taxon>
        <taxon>Flavobacteriales</taxon>
        <taxon>Flavobacteriaceae</taxon>
        <taxon>Bizionia</taxon>
    </lineage>
</organism>
<dbReference type="SUPFAM" id="SSF111369">
    <property type="entry name" value="HlyD-like secretion proteins"/>
    <property type="match status" value="1"/>
</dbReference>
<proteinExistence type="inferred from homology"/>
<dbReference type="Pfam" id="PF25973">
    <property type="entry name" value="BSH_CzcB"/>
    <property type="match status" value="1"/>
</dbReference>
<dbReference type="RefSeq" id="WP_092206894.1">
    <property type="nucleotide sequence ID" value="NZ_FOVN01000002.1"/>
</dbReference>
<feature type="domain" description="CzcB-like barrel-sandwich hybrid" evidence="5">
    <location>
        <begin position="63"/>
        <end position="191"/>
    </location>
</feature>
<dbReference type="STRING" id="649333.SAMN04487989_102103"/>
<name>A0A1I5AJQ2_9FLAO</name>
<sequence>MKKYTYLLTLIITVLFFTNCGNEDQKATTNNTPVISVKTRQVTANSNNPFLSVSGKIQAENSVELSTRMMGFVNKVHVNVGDKVDKGQLLVSINNADLQAKKAQITANITEATAAFTNAKKDYTRFKNLLADNSASQKEMDDITANFEMAKARLEAAKQMKNEINAQFAYSNISAPFSGIITSKNIKTGDMANPGMPLISMEHPGNFEVIAMVPETEISQIQQHSEVRVLVKSINKTLQGTVQEISTSAKNTGGQYFVKISLAKTDAKILSGMYVTVQFPVEKQAETNVVLIPTEAIITNGQLSGVYTVSQSNTALLRWLRLGRTYGNQVEVLSGLNTDETYIFSAEGKLFNGAKINIQ</sequence>
<evidence type="ECO:0000259" key="5">
    <source>
        <dbReference type="Pfam" id="PF25973"/>
    </source>
</evidence>
<dbReference type="Gene3D" id="1.10.287.470">
    <property type="entry name" value="Helix hairpin bin"/>
    <property type="match status" value="1"/>
</dbReference>
<dbReference type="NCBIfam" id="TIGR01730">
    <property type="entry name" value="RND_mfp"/>
    <property type="match status" value="1"/>
</dbReference>
<evidence type="ECO:0000256" key="3">
    <source>
        <dbReference type="SAM" id="SignalP"/>
    </source>
</evidence>
<dbReference type="EMBL" id="FOVN01000002">
    <property type="protein sequence ID" value="SFN62667.1"/>
    <property type="molecule type" value="Genomic_DNA"/>
</dbReference>
<dbReference type="GO" id="GO:1990281">
    <property type="term" value="C:efflux pump complex"/>
    <property type="evidence" value="ECO:0007669"/>
    <property type="project" value="TreeGrafter"/>
</dbReference>
<reference evidence="7" key="1">
    <citation type="submission" date="2016-10" db="EMBL/GenBank/DDBJ databases">
        <authorList>
            <person name="Varghese N."/>
            <person name="Submissions S."/>
        </authorList>
    </citation>
    <scope>NUCLEOTIDE SEQUENCE [LARGE SCALE GENOMIC DNA]</scope>
    <source>
        <strain evidence="7">DSM 23925</strain>
    </source>
</reference>
<evidence type="ECO:0000313" key="7">
    <source>
        <dbReference type="Proteomes" id="UP000198705"/>
    </source>
</evidence>
<evidence type="ECO:0000259" key="4">
    <source>
        <dbReference type="Pfam" id="PF25954"/>
    </source>
</evidence>
<dbReference type="InterPro" id="IPR006143">
    <property type="entry name" value="RND_pump_MFP"/>
</dbReference>
<comment type="similarity">
    <text evidence="1">Belongs to the membrane fusion protein (MFP) (TC 8.A.1) family.</text>
</comment>
<feature type="coiled-coil region" evidence="2">
    <location>
        <begin position="140"/>
        <end position="167"/>
    </location>
</feature>
<gene>
    <name evidence="6" type="ORF">SAMN04487989_102103</name>
</gene>
<dbReference type="Gene3D" id="2.40.50.100">
    <property type="match status" value="1"/>
</dbReference>
<feature type="signal peptide" evidence="3">
    <location>
        <begin position="1"/>
        <end position="22"/>
    </location>
</feature>
<feature type="domain" description="CusB-like beta-barrel" evidence="4">
    <location>
        <begin position="210"/>
        <end position="279"/>
    </location>
</feature>
<dbReference type="AlphaFoldDB" id="A0A1I5AJQ2"/>
<keyword evidence="3" id="KW-0732">Signal</keyword>
<dbReference type="InterPro" id="IPR058647">
    <property type="entry name" value="BSH_CzcB-like"/>
</dbReference>
<accession>A0A1I5AJQ2</accession>
<evidence type="ECO:0000256" key="1">
    <source>
        <dbReference type="ARBA" id="ARBA00009477"/>
    </source>
</evidence>
<protein>
    <submittedName>
        <fullName evidence="6">RND family efflux transporter, MFP subunit</fullName>
    </submittedName>
</protein>
<dbReference type="PANTHER" id="PTHR30469">
    <property type="entry name" value="MULTIDRUG RESISTANCE PROTEIN MDTA"/>
    <property type="match status" value="1"/>
</dbReference>
<dbReference type="Gene3D" id="2.40.30.170">
    <property type="match status" value="1"/>
</dbReference>
<dbReference type="Proteomes" id="UP000198705">
    <property type="component" value="Unassembled WGS sequence"/>
</dbReference>
<evidence type="ECO:0000256" key="2">
    <source>
        <dbReference type="SAM" id="Coils"/>
    </source>
</evidence>
<dbReference type="OrthoDB" id="9806939at2"/>
<keyword evidence="2" id="KW-0175">Coiled coil</keyword>
<feature type="chain" id="PRO_5011544250" evidence="3">
    <location>
        <begin position="23"/>
        <end position="359"/>
    </location>
</feature>
<evidence type="ECO:0000313" key="6">
    <source>
        <dbReference type="EMBL" id="SFN62667.1"/>
    </source>
</evidence>
<dbReference type="Pfam" id="PF25954">
    <property type="entry name" value="Beta-barrel_RND_2"/>
    <property type="match status" value="1"/>
</dbReference>
<keyword evidence="7" id="KW-1185">Reference proteome</keyword>
<dbReference type="GO" id="GO:0015562">
    <property type="term" value="F:efflux transmembrane transporter activity"/>
    <property type="evidence" value="ECO:0007669"/>
    <property type="project" value="TreeGrafter"/>
</dbReference>
<dbReference type="Gene3D" id="2.40.420.20">
    <property type="match status" value="1"/>
</dbReference>